<evidence type="ECO:0000313" key="1">
    <source>
        <dbReference type="EMBL" id="WLW41007.1"/>
    </source>
</evidence>
<reference evidence="1" key="1">
    <citation type="submission" date="2023-05" db="EMBL/GenBank/DDBJ databases">
        <title>Genome analysis of newly isolated bacteriophages.</title>
        <authorList>
            <person name="Wojcicki M."/>
            <person name="Swider O."/>
            <person name="Srednicka P."/>
            <person name="Shymialevich D."/>
        </authorList>
    </citation>
    <scope>NUCLEOTIDE SEQUENCE</scope>
</reference>
<organism evidence="1 2">
    <name type="scientific">Salmonella phage KKP 3828</name>
    <dbReference type="NCBI Taxonomy" id="3041358"/>
    <lineage>
        <taxon>Viruses</taxon>
        <taxon>Duplodnaviria</taxon>
        <taxon>Heunggongvirae</taxon>
        <taxon>Uroviricota</taxon>
        <taxon>Caudoviricetes</taxon>
        <taxon>Autographivirales</taxon>
        <taxon>Autoscriptoviridae</taxon>
        <taxon>Slopekvirinae</taxon>
        <taxon>Koutsourovirus</taxon>
        <taxon>Koutsourovirus KKP3828</taxon>
    </lineage>
</organism>
<dbReference type="EMBL" id="OR067835">
    <property type="protein sequence ID" value="WLW41007.1"/>
    <property type="molecule type" value="Genomic_DNA"/>
</dbReference>
<name>A0AA50F380_9CAUD</name>
<sequence length="70" mass="7757">MIQTITNPINYSTRSTSRPGEVEHIMVVGKTCYEAGRQYPWFAQHGPSAQYFATQSEAVAFARTGEVQCG</sequence>
<evidence type="ECO:0000313" key="2">
    <source>
        <dbReference type="Proteomes" id="UP001234853"/>
    </source>
</evidence>
<gene>
    <name evidence="1" type="ORF">IBHPHPPA_00007</name>
</gene>
<keyword evidence="2" id="KW-1185">Reference proteome</keyword>
<proteinExistence type="predicted"/>
<protein>
    <submittedName>
        <fullName evidence="1">Uncharacterized protein</fullName>
    </submittedName>
</protein>
<dbReference type="Proteomes" id="UP001234853">
    <property type="component" value="Segment"/>
</dbReference>
<accession>A0AA50F380</accession>